<name>D6WY39_TRICA</name>
<evidence type="ECO:0000313" key="2">
    <source>
        <dbReference type="Proteomes" id="UP000007266"/>
    </source>
</evidence>
<dbReference type="InParanoid" id="D6WY39"/>
<dbReference type="Proteomes" id="UP000007266">
    <property type="component" value="Linkage group 8"/>
</dbReference>
<evidence type="ECO:0000313" key="1">
    <source>
        <dbReference type="EMBL" id="EFA08943.2"/>
    </source>
</evidence>
<keyword evidence="2" id="KW-1185">Reference proteome</keyword>
<protein>
    <submittedName>
        <fullName evidence="1">Uncharacterized protein</fullName>
    </submittedName>
</protein>
<organism evidence="1 2">
    <name type="scientific">Tribolium castaneum</name>
    <name type="common">Red flour beetle</name>
    <dbReference type="NCBI Taxonomy" id="7070"/>
    <lineage>
        <taxon>Eukaryota</taxon>
        <taxon>Metazoa</taxon>
        <taxon>Ecdysozoa</taxon>
        <taxon>Arthropoda</taxon>
        <taxon>Hexapoda</taxon>
        <taxon>Insecta</taxon>
        <taxon>Pterygota</taxon>
        <taxon>Neoptera</taxon>
        <taxon>Endopterygota</taxon>
        <taxon>Coleoptera</taxon>
        <taxon>Polyphaga</taxon>
        <taxon>Cucujiformia</taxon>
        <taxon>Tenebrionidae</taxon>
        <taxon>Tenebrionidae incertae sedis</taxon>
        <taxon>Tribolium</taxon>
    </lineage>
</organism>
<dbReference type="EMBL" id="KQ971362">
    <property type="protein sequence ID" value="EFA08943.2"/>
    <property type="molecule type" value="Genomic_DNA"/>
</dbReference>
<proteinExistence type="predicted"/>
<reference evidence="1 2" key="2">
    <citation type="journal article" date="2010" name="Nucleic Acids Res.">
        <title>BeetleBase in 2010: revisions to provide comprehensive genomic information for Tribolium castaneum.</title>
        <authorList>
            <person name="Kim H.S."/>
            <person name="Murphy T."/>
            <person name="Xia J."/>
            <person name="Caragea D."/>
            <person name="Park Y."/>
            <person name="Beeman R.W."/>
            <person name="Lorenzen M.D."/>
            <person name="Butcher S."/>
            <person name="Manak J.R."/>
            <person name="Brown S.J."/>
        </authorList>
    </citation>
    <scope>GENOME REANNOTATION</scope>
    <source>
        <strain evidence="1 2">Georgia GA2</strain>
    </source>
</reference>
<accession>D6WY39</accession>
<dbReference type="AlphaFoldDB" id="D6WY39"/>
<gene>
    <name evidence="1" type="primary">AUGUSTUS-3.0.2_06650</name>
    <name evidence="1" type="ORF">TcasGA2_TC006650</name>
</gene>
<sequence>MHLAPTPPASVFPPTFRKSLNVSRDKSGLKTRAAGKVRKPNDLAVLRRQLNLEIIGRVVTHFGLRDGSPNKYNDVSLTVLFFRNQLTPEINPSACSLVVVTRP</sequence>
<reference evidence="1 2" key="1">
    <citation type="journal article" date="2008" name="Nature">
        <title>The genome of the model beetle and pest Tribolium castaneum.</title>
        <authorList>
            <consortium name="Tribolium Genome Sequencing Consortium"/>
            <person name="Richards S."/>
            <person name="Gibbs R.A."/>
            <person name="Weinstock G.M."/>
            <person name="Brown S.J."/>
            <person name="Denell R."/>
            <person name="Beeman R.W."/>
            <person name="Gibbs R."/>
            <person name="Beeman R.W."/>
            <person name="Brown S.J."/>
            <person name="Bucher G."/>
            <person name="Friedrich M."/>
            <person name="Grimmelikhuijzen C.J."/>
            <person name="Klingler M."/>
            <person name="Lorenzen M."/>
            <person name="Richards S."/>
            <person name="Roth S."/>
            <person name="Schroder R."/>
            <person name="Tautz D."/>
            <person name="Zdobnov E.M."/>
            <person name="Muzny D."/>
            <person name="Gibbs R.A."/>
            <person name="Weinstock G.M."/>
            <person name="Attaway T."/>
            <person name="Bell S."/>
            <person name="Buhay C.J."/>
            <person name="Chandrabose M.N."/>
            <person name="Chavez D."/>
            <person name="Clerk-Blankenburg K.P."/>
            <person name="Cree A."/>
            <person name="Dao M."/>
            <person name="Davis C."/>
            <person name="Chacko J."/>
            <person name="Dinh H."/>
            <person name="Dugan-Rocha S."/>
            <person name="Fowler G."/>
            <person name="Garner T.T."/>
            <person name="Garnes J."/>
            <person name="Gnirke A."/>
            <person name="Hawes A."/>
            <person name="Hernandez J."/>
            <person name="Hines S."/>
            <person name="Holder M."/>
            <person name="Hume J."/>
            <person name="Jhangiani S.N."/>
            <person name="Joshi V."/>
            <person name="Khan Z.M."/>
            <person name="Jackson L."/>
            <person name="Kovar C."/>
            <person name="Kowis A."/>
            <person name="Lee S."/>
            <person name="Lewis L.R."/>
            <person name="Margolis J."/>
            <person name="Morgan M."/>
            <person name="Nazareth L.V."/>
            <person name="Nguyen N."/>
            <person name="Okwuonu G."/>
            <person name="Parker D."/>
            <person name="Richards S."/>
            <person name="Ruiz S.J."/>
            <person name="Santibanez J."/>
            <person name="Savard J."/>
            <person name="Scherer S.E."/>
            <person name="Schneider B."/>
            <person name="Sodergren E."/>
            <person name="Tautz D."/>
            <person name="Vattahil S."/>
            <person name="Villasana D."/>
            <person name="White C.S."/>
            <person name="Wright R."/>
            <person name="Park Y."/>
            <person name="Beeman R.W."/>
            <person name="Lord J."/>
            <person name="Oppert B."/>
            <person name="Lorenzen M."/>
            <person name="Brown S."/>
            <person name="Wang L."/>
            <person name="Savard J."/>
            <person name="Tautz D."/>
            <person name="Richards S."/>
            <person name="Weinstock G."/>
            <person name="Gibbs R.A."/>
            <person name="Liu Y."/>
            <person name="Worley K."/>
            <person name="Weinstock G."/>
            <person name="Elsik C.G."/>
            <person name="Reese J.T."/>
            <person name="Elhaik E."/>
            <person name="Landan G."/>
            <person name="Graur D."/>
            <person name="Arensburger P."/>
            <person name="Atkinson P."/>
            <person name="Beeman R.W."/>
            <person name="Beidler J."/>
            <person name="Brown S.J."/>
            <person name="Demuth J.P."/>
            <person name="Drury D.W."/>
            <person name="Du Y.Z."/>
            <person name="Fujiwara H."/>
            <person name="Lorenzen M."/>
            <person name="Maselli V."/>
            <person name="Osanai M."/>
            <person name="Park Y."/>
            <person name="Robertson H.M."/>
            <person name="Tu Z."/>
            <person name="Wang J.J."/>
            <person name="Wang S."/>
            <person name="Richards S."/>
            <person name="Song H."/>
            <person name="Zhang L."/>
            <person name="Sodergren E."/>
            <person name="Werner D."/>
            <person name="Stanke M."/>
            <person name="Morgenstern B."/>
            <person name="Solovyev V."/>
            <person name="Kosarev P."/>
            <person name="Brown G."/>
            <person name="Chen H.C."/>
            <person name="Ermolaeva O."/>
            <person name="Hlavina W."/>
            <person name="Kapustin Y."/>
            <person name="Kiryutin B."/>
            <person name="Kitts P."/>
            <person name="Maglott D."/>
            <person name="Pruitt K."/>
            <person name="Sapojnikov V."/>
            <person name="Souvorov A."/>
            <person name="Mackey A.J."/>
            <person name="Waterhouse R.M."/>
            <person name="Wyder S."/>
            <person name="Zdobnov E.M."/>
            <person name="Zdobnov E.M."/>
            <person name="Wyder S."/>
            <person name="Kriventseva E.V."/>
            <person name="Kadowaki T."/>
            <person name="Bork P."/>
            <person name="Aranda M."/>
            <person name="Bao R."/>
            <person name="Beermann A."/>
            <person name="Berns N."/>
            <person name="Bolognesi R."/>
            <person name="Bonneton F."/>
            <person name="Bopp D."/>
            <person name="Brown S.J."/>
            <person name="Bucher G."/>
            <person name="Butts T."/>
            <person name="Chaumot A."/>
            <person name="Denell R.E."/>
            <person name="Ferrier D.E."/>
            <person name="Friedrich M."/>
            <person name="Gordon C.M."/>
            <person name="Jindra M."/>
            <person name="Klingler M."/>
            <person name="Lan Q."/>
            <person name="Lattorff H.M."/>
            <person name="Laudet V."/>
            <person name="von Levetsow C."/>
            <person name="Liu Z."/>
            <person name="Lutz R."/>
            <person name="Lynch J.A."/>
            <person name="da Fonseca R.N."/>
            <person name="Posnien N."/>
            <person name="Reuter R."/>
            <person name="Roth S."/>
            <person name="Savard J."/>
            <person name="Schinko J.B."/>
            <person name="Schmitt C."/>
            <person name="Schoppmeier M."/>
            <person name="Schroder R."/>
            <person name="Shippy T.D."/>
            <person name="Simonnet F."/>
            <person name="Marques-Souza H."/>
            <person name="Tautz D."/>
            <person name="Tomoyasu Y."/>
            <person name="Trauner J."/>
            <person name="Van der Zee M."/>
            <person name="Vervoort M."/>
            <person name="Wittkopp N."/>
            <person name="Wimmer E.A."/>
            <person name="Yang X."/>
            <person name="Jones A.K."/>
            <person name="Sattelle D.B."/>
            <person name="Ebert P.R."/>
            <person name="Nelson D."/>
            <person name="Scott J.G."/>
            <person name="Beeman R.W."/>
            <person name="Muthukrishnan S."/>
            <person name="Kramer K.J."/>
            <person name="Arakane Y."/>
            <person name="Beeman R.W."/>
            <person name="Zhu Q."/>
            <person name="Hogenkamp D."/>
            <person name="Dixit R."/>
            <person name="Oppert B."/>
            <person name="Jiang H."/>
            <person name="Zou Z."/>
            <person name="Marshall J."/>
            <person name="Elpidina E."/>
            <person name="Vinokurov K."/>
            <person name="Oppert C."/>
            <person name="Zou Z."/>
            <person name="Evans J."/>
            <person name="Lu Z."/>
            <person name="Zhao P."/>
            <person name="Sumathipala N."/>
            <person name="Altincicek B."/>
            <person name="Vilcinskas A."/>
            <person name="Williams M."/>
            <person name="Hultmark D."/>
            <person name="Hetru C."/>
            <person name="Jiang H."/>
            <person name="Grimmelikhuijzen C.J."/>
            <person name="Hauser F."/>
            <person name="Cazzamali G."/>
            <person name="Williamson M."/>
            <person name="Park Y."/>
            <person name="Li B."/>
            <person name="Tanaka Y."/>
            <person name="Predel R."/>
            <person name="Neupert S."/>
            <person name="Schachtner J."/>
            <person name="Verleyen P."/>
            <person name="Raible F."/>
            <person name="Bork P."/>
            <person name="Friedrich M."/>
            <person name="Walden K.K."/>
            <person name="Robertson H.M."/>
            <person name="Angeli S."/>
            <person name="Foret S."/>
            <person name="Bucher G."/>
            <person name="Schuetz S."/>
            <person name="Maleszka R."/>
            <person name="Wimmer E.A."/>
            <person name="Beeman R.W."/>
            <person name="Lorenzen M."/>
            <person name="Tomoyasu Y."/>
            <person name="Miller S.C."/>
            <person name="Grossmann D."/>
            <person name="Bucher G."/>
        </authorList>
    </citation>
    <scope>NUCLEOTIDE SEQUENCE [LARGE SCALE GENOMIC DNA]</scope>
    <source>
        <strain evidence="1 2">Georgia GA2</strain>
    </source>
</reference>
<dbReference type="HOGENOM" id="CLU_2309588_0_0_1"/>